<accession>A0ABN9MGG4</accession>
<feature type="domain" description="C5orf34-like N-terminal" evidence="2">
    <location>
        <begin position="8"/>
        <end position="37"/>
    </location>
</feature>
<organism evidence="5 6">
    <name type="scientific">Ranitomeya imitator</name>
    <name type="common">mimic poison frog</name>
    <dbReference type="NCBI Taxonomy" id="111125"/>
    <lineage>
        <taxon>Eukaryota</taxon>
        <taxon>Metazoa</taxon>
        <taxon>Chordata</taxon>
        <taxon>Craniata</taxon>
        <taxon>Vertebrata</taxon>
        <taxon>Euteleostomi</taxon>
        <taxon>Amphibia</taxon>
        <taxon>Batrachia</taxon>
        <taxon>Anura</taxon>
        <taxon>Neobatrachia</taxon>
        <taxon>Hyloidea</taxon>
        <taxon>Dendrobatidae</taxon>
        <taxon>Dendrobatinae</taxon>
        <taxon>Ranitomeya</taxon>
    </lineage>
</organism>
<sequence>MSASGALLLYADDSVKAQFGDGARLLLSPCGTEFMYECRRLEEQVLEALKFRNTFSSRPFLPLSLIPSEEVMTLLPEISEVAWPSLEDGGCVTRLEDGSVNVSSLDGHAHLYMTALQKELTVKFLCQLSCTPENTTHNKENADPQMAKIYPTRSVNRSKYSSWVLPPESPLCLTKHASLYTWLLQRFSVADCPPSFQYPMDLALRFHREFPQQGDDIKRLVAEEETATGSNAREIRTVWALTRALPLTCSAAHVHRWSSCRFSLEGEDALAANPLPVKAVICNGVLYRFILDGTSVVEIHPGDGSVFISEGDSMGKYFKHCFIKEDTKQTDERLYTARDLPPDTPRAPYSVRSLISQAARSVLGILLQAQAVHQSSTYTCCWRTVSGPASRAVAPALLEQSFIPNQGLFAVYSNNVVYASYVDGVLLHMIWGFANFNTNEECPDSTALQKSSGAARHERFAFCCLRFPNGSSKLVEMEDPGEYASYIRTAVAWCRRLDEKSLGEITTRATTETEMVKGFGTVARELQKIQRFNCILSGSCLFRGECSPFWHRSPGYPSPDKGLPAGKNPDGLYSDRSVPQDWRIANVVPIFKKGLKVNLEIIGRQYSLTSIVVKYLKGF</sequence>
<dbReference type="EMBL" id="CAUEEQ010062127">
    <property type="protein sequence ID" value="CAJ0964651.1"/>
    <property type="molecule type" value="Genomic_DNA"/>
</dbReference>
<feature type="domain" description="C5orf34-like second" evidence="3">
    <location>
        <begin position="97"/>
        <end position="203"/>
    </location>
</feature>
<evidence type="ECO:0000259" key="2">
    <source>
        <dbReference type="Pfam" id="PF15025"/>
    </source>
</evidence>
<gene>
    <name evidence="5" type="ORF">RIMI_LOCUS19453832</name>
</gene>
<dbReference type="Pfam" id="PF15025">
    <property type="entry name" value="C5orf34-like_N"/>
    <property type="match status" value="1"/>
</dbReference>
<dbReference type="PANTHER" id="PTHR34531">
    <property type="entry name" value="ZGC:153352"/>
    <property type="match status" value="1"/>
</dbReference>
<evidence type="ECO:0000313" key="6">
    <source>
        <dbReference type="Proteomes" id="UP001176940"/>
    </source>
</evidence>
<dbReference type="InterPro" id="IPR053901">
    <property type="entry name" value="C5orf34-like"/>
</dbReference>
<evidence type="ECO:0000313" key="5">
    <source>
        <dbReference type="EMBL" id="CAJ0964651.1"/>
    </source>
</evidence>
<dbReference type="InterPro" id="IPR027830">
    <property type="entry name" value="C5orf34-like_N"/>
</dbReference>
<dbReference type="Pfam" id="PF22833">
    <property type="entry name" value="C5orf34_2nd"/>
    <property type="match status" value="1"/>
</dbReference>
<evidence type="ECO:0000259" key="1">
    <source>
        <dbReference type="Pfam" id="PF15016"/>
    </source>
</evidence>
<dbReference type="InterPro" id="IPR053900">
    <property type="entry name" value="C5orf34-like_dom"/>
</dbReference>
<proteinExistence type="predicted"/>
<dbReference type="PANTHER" id="PTHR34531:SF1">
    <property type="entry name" value="CHROMOSOME 5 OPEN READING FRAME 34"/>
    <property type="match status" value="1"/>
</dbReference>
<evidence type="ECO:0000259" key="4">
    <source>
        <dbReference type="Pfam" id="PF22834"/>
    </source>
</evidence>
<dbReference type="InterPro" id="IPR053899">
    <property type="entry name" value="C5orf34-like_2nd"/>
</dbReference>
<feature type="domain" description="C5orf34-like" evidence="4">
    <location>
        <begin position="277"/>
        <end position="360"/>
    </location>
</feature>
<protein>
    <submittedName>
        <fullName evidence="5">Uncharacterized protein</fullName>
    </submittedName>
</protein>
<keyword evidence="6" id="KW-1185">Reference proteome</keyword>
<comment type="caution">
    <text evidence="5">The sequence shown here is derived from an EMBL/GenBank/DDBJ whole genome shotgun (WGS) entry which is preliminary data.</text>
</comment>
<reference evidence="5" key="1">
    <citation type="submission" date="2023-07" db="EMBL/GenBank/DDBJ databases">
        <authorList>
            <person name="Stuckert A."/>
        </authorList>
    </citation>
    <scope>NUCLEOTIDE SEQUENCE</scope>
</reference>
<dbReference type="Pfam" id="PF22834">
    <property type="entry name" value="Polo_box_4"/>
    <property type="match status" value="1"/>
</dbReference>
<name>A0ABN9MGG4_9NEOB</name>
<dbReference type="Pfam" id="PF15016">
    <property type="entry name" value="C5orf34_C"/>
    <property type="match status" value="1"/>
</dbReference>
<evidence type="ECO:0000259" key="3">
    <source>
        <dbReference type="Pfam" id="PF22833"/>
    </source>
</evidence>
<feature type="domain" description="C5orf34-like C-terminal" evidence="1">
    <location>
        <begin position="395"/>
        <end position="495"/>
    </location>
</feature>
<dbReference type="InterPro" id="IPR027865">
    <property type="entry name" value="C5orf34-like_C"/>
</dbReference>
<dbReference type="Proteomes" id="UP001176940">
    <property type="component" value="Unassembled WGS sequence"/>
</dbReference>